<dbReference type="Gene3D" id="3.30.420.250">
    <property type="match status" value="1"/>
</dbReference>
<keyword evidence="2" id="KW-1185">Reference proteome</keyword>
<gene>
    <name evidence="1" type="ORF">O0955_13685</name>
</gene>
<sequence>MSNNSLLLVDPNFKADASVNCHLLLKITNDSFSYAVVNKNDEQINLVFDKQACTDVEQDLKDAFKNDRYLSLHYAAIKVAVHTTNFIFVPDEWFEADNLAVYSKYLGLDGKVYTRHNKDLGFNTFFSLDEKFENYLPKQAELYAQSEPLLALSGHLTAEALLIDFTASSFNVLYVKDKKINFQNHYQSETTEEFNYFLLLIIEQLNLNDAVPVYLAGIINEDDDLYNCLLKYFNQLYFFLPTGSQHSELLADMPKHYFSGLLALDLCE</sequence>
<reference evidence="1" key="1">
    <citation type="submission" date="2022-12" db="EMBL/GenBank/DDBJ databases">
        <title>Genome sequence of HCMS5-2.</title>
        <authorList>
            <person name="Woo H."/>
        </authorList>
    </citation>
    <scope>NUCLEOTIDE SEQUENCE</scope>
    <source>
        <strain evidence="1">HCMS5-2</strain>
    </source>
</reference>
<dbReference type="Gene3D" id="3.30.420.260">
    <property type="match status" value="1"/>
</dbReference>
<dbReference type="RefSeq" id="WP_269428111.1">
    <property type="nucleotide sequence ID" value="NZ_JAPWGM010000004.1"/>
</dbReference>
<proteinExistence type="predicted"/>
<organism evidence="1 2">
    <name type="scientific">Pedobacter punctiformis</name>
    <dbReference type="NCBI Taxonomy" id="3004097"/>
    <lineage>
        <taxon>Bacteria</taxon>
        <taxon>Pseudomonadati</taxon>
        <taxon>Bacteroidota</taxon>
        <taxon>Sphingobacteriia</taxon>
        <taxon>Sphingobacteriales</taxon>
        <taxon>Sphingobacteriaceae</taxon>
        <taxon>Pedobacter</taxon>
    </lineage>
</organism>
<dbReference type="EMBL" id="JAPWGM010000004">
    <property type="protein sequence ID" value="MCZ4245059.1"/>
    <property type="molecule type" value="Genomic_DNA"/>
</dbReference>
<dbReference type="InterPro" id="IPR024213">
    <property type="entry name" value="DUF3822"/>
</dbReference>
<evidence type="ECO:0000313" key="1">
    <source>
        <dbReference type="EMBL" id="MCZ4245059.1"/>
    </source>
</evidence>
<dbReference type="Proteomes" id="UP001144347">
    <property type="component" value="Unassembled WGS sequence"/>
</dbReference>
<name>A0ABT4LAX5_9SPHI</name>
<accession>A0ABT4LAX5</accession>
<dbReference type="CDD" id="cd24013">
    <property type="entry name" value="ASKHA_ATPase_BT3980-like"/>
    <property type="match status" value="1"/>
</dbReference>
<protein>
    <submittedName>
        <fullName evidence="1">DUF3822 family protein</fullName>
    </submittedName>
</protein>
<dbReference type="Pfam" id="PF12864">
    <property type="entry name" value="DUF3822"/>
    <property type="match status" value="1"/>
</dbReference>
<comment type="caution">
    <text evidence="1">The sequence shown here is derived from an EMBL/GenBank/DDBJ whole genome shotgun (WGS) entry which is preliminary data.</text>
</comment>
<evidence type="ECO:0000313" key="2">
    <source>
        <dbReference type="Proteomes" id="UP001144347"/>
    </source>
</evidence>